<reference evidence="3 4" key="1">
    <citation type="journal article" date="2003" name="Genome Res.">
        <title>Comparative complete genome sequence analysis of the amino acid replacements responsible for the thermostability of Corynebacterium efficiens.</title>
        <authorList>
            <person name="Nishio Y."/>
            <person name="Nakamura Y."/>
            <person name="Kawarabayasi Y."/>
            <person name="Usuda Y."/>
            <person name="Kimura E."/>
            <person name="Sugimoto S."/>
            <person name="Matsui K."/>
            <person name="Yamagishi A."/>
            <person name="Kikuchi H."/>
            <person name="Ikeo K."/>
            <person name="Gojobori T."/>
        </authorList>
    </citation>
    <scope>NUCLEOTIDE SEQUENCE [LARGE SCALE GENOMIC DNA]</scope>
    <source>
        <strain evidence="4">DSM 44549 / YS-314 / AJ 12310 / JCM 11189 / NBRC 100395</strain>
    </source>
</reference>
<dbReference type="AlphaFoldDB" id="Q8FTP9"/>
<keyword evidence="4" id="KW-1185">Reference proteome</keyword>
<evidence type="ECO:0000313" key="4">
    <source>
        <dbReference type="Proteomes" id="UP000001409"/>
    </source>
</evidence>
<dbReference type="EMBL" id="BA000035">
    <property type="protein sequence ID" value="BAC18322.1"/>
    <property type="molecule type" value="Genomic_DNA"/>
</dbReference>
<evidence type="ECO:0000313" key="3">
    <source>
        <dbReference type="EMBL" id="BAC18322.1"/>
    </source>
</evidence>
<dbReference type="RefSeq" id="WP_006770419.1">
    <property type="nucleotide sequence ID" value="NC_004369.1"/>
</dbReference>
<protein>
    <recommendedName>
        <fullName evidence="5">RNase NYN domain-containing protein</fullName>
    </recommendedName>
</protein>
<organism evidence="3 4">
    <name type="scientific">Corynebacterium efficiens (strain DSM 44549 / YS-314 / AJ 12310 / JCM 11189 / NBRC 100395)</name>
    <dbReference type="NCBI Taxonomy" id="196164"/>
    <lineage>
        <taxon>Bacteria</taxon>
        <taxon>Bacillati</taxon>
        <taxon>Actinomycetota</taxon>
        <taxon>Actinomycetes</taxon>
        <taxon>Mycobacteriales</taxon>
        <taxon>Corynebacteriaceae</taxon>
        <taxon>Corynebacterium</taxon>
    </lineage>
</organism>
<proteinExistence type="predicted"/>
<feature type="region of interest" description="Disordered" evidence="2">
    <location>
        <begin position="223"/>
        <end position="244"/>
    </location>
</feature>
<name>Q8FTP9_COREF</name>
<sequence length="404" mass="46286">MIDNPYTVKEQELEALIEQYSAEVEDLRAQLHWYKSFDMSAVTREVKEMSATERDLVKSIKSLDSEILKLEKKASEQAHSGKRKSIGWISIIWDKKDDTSDPLRKKLARKSEQEQKLSELRGEVASRSELLHRYSSLDLSELEMELADSVHKIGSEYVELSEVLKRKAVLDAKLELLERELTKTWQEIDYLQDRINKAEKLVARLNQSPGDAGRFERKKIHEESERVLDNGSPQNSLSRDKRTIDSRKRDAKKLELRIEEILLRDAQEVASLIIDGSNLCYEESHFIGLVALQNLCAELQKKYELTVVFDGSILKKLDLRDDADLRSQLPDVRVNVMANKESADEAILDAAGHDSKTFVISADRFVEYPDKVAVVDKRIIKPQLINQCVVIQHLGIDVPYQVAD</sequence>
<dbReference type="KEGG" id="cef:CE1512"/>
<evidence type="ECO:0000256" key="2">
    <source>
        <dbReference type="SAM" id="MobiDB-lite"/>
    </source>
</evidence>
<keyword evidence="1" id="KW-0175">Coiled coil</keyword>
<accession>C8NJ67</accession>
<dbReference type="HOGENOM" id="CLU_653580_0_0_11"/>
<dbReference type="OrthoDB" id="5196680at2"/>
<feature type="coiled-coil region" evidence="1">
    <location>
        <begin position="160"/>
        <end position="208"/>
    </location>
</feature>
<dbReference type="Proteomes" id="UP000001409">
    <property type="component" value="Chromosome"/>
</dbReference>
<accession>Q8FTP9</accession>
<evidence type="ECO:0000256" key="1">
    <source>
        <dbReference type="SAM" id="Coils"/>
    </source>
</evidence>
<evidence type="ECO:0008006" key="5">
    <source>
        <dbReference type="Google" id="ProtNLM"/>
    </source>
</evidence>